<dbReference type="PANTHER" id="PTHR24015">
    <property type="entry name" value="OS07G0578800 PROTEIN-RELATED"/>
    <property type="match status" value="1"/>
</dbReference>
<dbReference type="GO" id="GO:0048731">
    <property type="term" value="P:system development"/>
    <property type="evidence" value="ECO:0007669"/>
    <property type="project" value="UniProtKB-ARBA"/>
</dbReference>
<evidence type="ECO:0000256" key="2">
    <source>
        <dbReference type="PROSITE-ProRule" id="PRU00708"/>
    </source>
</evidence>
<dbReference type="Pfam" id="PF01535">
    <property type="entry name" value="PPR"/>
    <property type="match status" value="3"/>
</dbReference>
<keyword evidence="4" id="KW-1185">Reference proteome</keyword>
<accession>A0A9D4UQX5</accession>
<dbReference type="PROSITE" id="PS51375">
    <property type="entry name" value="PPR"/>
    <property type="match status" value="5"/>
</dbReference>
<evidence type="ECO:0000313" key="3">
    <source>
        <dbReference type="EMBL" id="KAI5071778.1"/>
    </source>
</evidence>
<organism evidence="3 4">
    <name type="scientific">Adiantum capillus-veneris</name>
    <name type="common">Maidenhair fern</name>
    <dbReference type="NCBI Taxonomy" id="13818"/>
    <lineage>
        <taxon>Eukaryota</taxon>
        <taxon>Viridiplantae</taxon>
        <taxon>Streptophyta</taxon>
        <taxon>Embryophyta</taxon>
        <taxon>Tracheophyta</taxon>
        <taxon>Polypodiopsida</taxon>
        <taxon>Polypodiidae</taxon>
        <taxon>Polypodiales</taxon>
        <taxon>Pteridineae</taxon>
        <taxon>Pteridaceae</taxon>
        <taxon>Vittarioideae</taxon>
        <taxon>Adiantum</taxon>
    </lineage>
</organism>
<dbReference type="Proteomes" id="UP000886520">
    <property type="component" value="Chromosome 13"/>
</dbReference>
<dbReference type="InterPro" id="IPR002885">
    <property type="entry name" value="PPR_rpt"/>
</dbReference>
<feature type="repeat" description="PPR" evidence="2">
    <location>
        <begin position="426"/>
        <end position="460"/>
    </location>
</feature>
<dbReference type="GO" id="GO:0003723">
    <property type="term" value="F:RNA binding"/>
    <property type="evidence" value="ECO:0007669"/>
    <property type="project" value="InterPro"/>
</dbReference>
<reference evidence="3" key="1">
    <citation type="submission" date="2021-01" db="EMBL/GenBank/DDBJ databases">
        <title>Adiantum capillus-veneris genome.</title>
        <authorList>
            <person name="Fang Y."/>
            <person name="Liao Q."/>
        </authorList>
    </citation>
    <scope>NUCLEOTIDE SEQUENCE</scope>
    <source>
        <strain evidence="3">H3</strain>
        <tissue evidence="3">Leaf</tissue>
    </source>
</reference>
<dbReference type="OrthoDB" id="185373at2759"/>
<dbReference type="Gene3D" id="1.25.40.10">
    <property type="entry name" value="Tetratricopeptide repeat domain"/>
    <property type="match status" value="6"/>
</dbReference>
<feature type="repeat" description="PPR" evidence="2">
    <location>
        <begin position="496"/>
        <end position="530"/>
    </location>
</feature>
<dbReference type="FunFam" id="1.25.40.10:FF:000031">
    <property type="entry name" value="Pentatricopeptide repeat-containing protein mitochondrial"/>
    <property type="match status" value="1"/>
</dbReference>
<name>A0A9D4UQX5_ADICA</name>
<feature type="repeat" description="PPR" evidence="2">
    <location>
        <begin position="325"/>
        <end position="359"/>
    </location>
</feature>
<dbReference type="InterPro" id="IPR046960">
    <property type="entry name" value="PPR_At4g14850-like_plant"/>
</dbReference>
<keyword evidence="1" id="KW-0677">Repeat</keyword>
<proteinExistence type="predicted"/>
<dbReference type="GO" id="GO:0009451">
    <property type="term" value="P:RNA modification"/>
    <property type="evidence" value="ECO:0007669"/>
    <property type="project" value="InterPro"/>
</dbReference>
<gene>
    <name evidence="3" type="ORF">GOP47_0014029</name>
</gene>
<dbReference type="Pfam" id="PF13041">
    <property type="entry name" value="PPR_2"/>
    <property type="match status" value="4"/>
</dbReference>
<dbReference type="FunFam" id="1.25.40.10:FF:000073">
    <property type="entry name" value="Pentatricopeptide repeat-containing protein chloroplastic"/>
    <property type="match status" value="1"/>
</dbReference>
<dbReference type="NCBIfam" id="TIGR00756">
    <property type="entry name" value="PPR"/>
    <property type="match status" value="4"/>
</dbReference>
<evidence type="ECO:0008006" key="5">
    <source>
        <dbReference type="Google" id="ProtNLM"/>
    </source>
</evidence>
<feature type="repeat" description="PPR" evidence="2">
    <location>
        <begin position="122"/>
        <end position="156"/>
    </location>
</feature>
<dbReference type="AlphaFoldDB" id="A0A9D4UQX5"/>
<evidence type="ECO:0000313" key="4">
    <source>
        <dbReference type="Proteomes" id="UP000886520"/>
    </source>
</evidence>
<sequence>MWSCFSFRRNCATSSVWIVPSSSLPSRRQHFCTKVAVGRTSDLQETLSSLDGQTVDANTYASLLRTPAILRSLHGGRHVHHHIVLHGHEQNSHLGNLLVQMYARCMDLDGAHFCFHCTQEHNLFTWNFLLKAYDELGFYKEVLSLFDQMLVENAVPDKCTYVCILSTYATNPAAWCEGKCLHARILSVGLDRNFIVATALMNLYGKCNDIEHACSSFESLLERDIVSWNALIAAYAQQALYKDAFQTFEQLYQEGFLPDRVTLVHVLCAFARPAMLKCGKRIHASLYGEDIEKNVVIATALANMYGKCSSLKSARQLFDQMHTRNVVTWNAMIAVFAQHEHGKEAIHLFKQMKLEDMMLNKVTFVSVLDACANDKGLHEGQVIHILMTKFGFDVDVIVGTALMNMYNNCSCLQEGQRVFDLLPQRNVISWNVMITGYVHHGYGKEALQLHDRMEKEKAVLDDLTTVEVLSACGLEAALGRGQVMHAFAIQCGFDLDVVAANTILNMYGRCGFVNDAQRLFERMQERSLISWNSIIALHAQHGNSNMVFDIFSEMQVRGVIPNESTLSNIMCMGSHAGLVRDCVDFWVTMIEGRCVLPTLEHFDCLLAVLGRAGQLDEAEWLIKKIPVQPSALSWTTLLSSCRFSADVARGQFAAKSSFELGIGDKVTYITLFNTVAASGVEEDQVLHMVAG</sequence>
<protein>
    <recommendedName>
        <fullName evidence="5">Pentatricopeptide repeat-containing protein</fullName>
    </recommendedName>
</protein>
<dbReference type="FunFam" id="1.25.40.10:FF:000158">
    <property type="entry name" value="pentatricopeptide repeat-containing protein At2g33680"/>
    <property type="match status" value="1"/>
</dbReference>
<dbReference type="EMBL" id="JABFUD020000013">
    <property type="protein sequence ID" value="KAI5071778.1"/>
    <property type="molecule type" value="Genomic_DNA"/>
</dbReference>
<dbReference type="FunFam" id="1.25.40.10:FF:000343">
    <property type="entry name" value="Pentatricopeptide repeat-containing protein At3g58590"/>
    <property type="match status" value="1"/>
</dbReference>
<comment type="caution">
    <text evidence="3">The sequence shown here is derived from an EMBL/GenBank/DDBJ whole genome shotgun (WGS) entry which is preliminary data.</text>
</comment>
<dbReference type="InterPro" id="IPR011990">
    <property type="entry name" value="TPR-like_helical_dom_sf"/>
</dbReference>
<feature type="repeat" description="PPR" evidence="2">
    <location>
        <begin position="224"/>
        <end position="258"/>
    </location>
</feature>
<evidence type="ECO:0000256" key="1">
    <source>
        <dbReference type="ARBA" id="ARBA00022737"/>
    </source>
</evidence>
<dbReference type="PANTHER" id="PTHR24015:SF548">
    <property type="entry name" value="OS08G0340900 PROTEIN"/>
    <property type="match status" value="1"/>
</dbReference>